<dbReference type="PROSITE" id="PS51464">
    <property type="entry name" value="SIS"/>
    <property type="match status" value="1"/>
</dbReference>
<protein>
    <submittedName>
        <fullName evidence="3">Capsule biosynthesis protein</fullName>
    </submittedName>
</protein>
<gene>
    <name evidence="3" type="ORF">BKD89_07195</name>
</gene>
<dbReference type="AlphaFoldDB" id="A0A3G3IIB6"/>
<dbReference type="PANTHER" id="PTHR43443:SF1">
    <property type="entry name" value="3-HEXULOSE-6-PHOSPHATE ISOMERASE"/>
    <property type="match status" value="1"/>
</dbReference>
<comment type="similarity">
    <text evidence="1">Belongs to the SIS family. PHI subfamily.</text>
</comment>
<accession>A0A3G3IIB6</accession>
<dbReference type="RefSeq" id="WP_015505350.1">
    <property type="nucleotide sequence ID" value="NZ_CP017686.1"/>
</dbReference>
<dbReference type="Proteomes" id="UP000273278">
    <property type="component" value="Chromosome"/>
</dbReference>
<reference evidence="3 4" key="1">
    <citation type="submission" date="2016-10" db="EMBL/GenBank/DDBJ databases">
        <title>Complete genome of the TMA-utilizing, human hosted archaeon Methanomethylophilus alvus Gen. nov, sp. nov., strain Mx-05, derived from a pure culture.</title>
        <authorList>
            <person name="Brugere J.-F."/>
            <person name="Ben Hania W."/>
            <person name="Chaudhary P.P."/>
            <person name="Gaci N."/>
            <person name="Borrel G."/>
            <person name="Cao Van Tuat L."/>
            <person name="Fardeau M.-L."/>
            <person name="Harris H.M.B."/>
            <person name="O'Toole P.W."/>
            <person name="Ollivier B."/>
        </authorList>
    </citation>
    <scope>NUCLEOTIDE SEQUENCE [LARGE SCALE GENOMIC DNA]</scope>
    <source>
        <strain evidence="3 4">Mx-05</strain>
    </source>
</reference>
<dbReference type="OMA" id="YKTIQPM"/>
<dbReference type="Pfam" id="PF01380">
    <property type="entry name" value="SIS"/>
    <property type="match status" value="1"/>
</dbReference>
<organism evidence="3 4">
    <name type="scientific">Methanomethylophilus alvi</name>
    <dbReference type="NCBI Taxonomy" id="1291540"/>
    <lineage>
        <taxon>Archaea</taxon>
        <taxon>Methanobacteriati</taxon>
        <taxon>Thermoplasmatota</taxon>
        <taxon>Thermoplasmata</taxon>
        <taxon>Methanomassiliicoccales</taxon>
        <taxon>Methanomethylophilaceae</taxon>
        <taxon>Methanomethylophilus</taxon>
    </lineage>
</organism>
<feature type="domain" description="SIS" evidence="2">
    <location>
        <begin position="26"/>
        <end position="165"/>
    </location>
</feature>
<dbReference type="InterPro" id="IPR046348">
    <property type="entry name" value="SIS_dom_sf"/>
</dbReference>
<dbReference type="SUPFAM" id="SSF53697">
    <property type="entry name" value="SIS domain"/>
    <property type="match status" value="1"/>
</dbReference>
<name>A0A3G3IIB6_9ARCH</name>
<dbReference type="GO" id="GO:1901135">
    <property type="term" value="P:carbohydrate derivative metabolic process"/>
    <property type="evidence" value="ECO:0007669"/>
    <property type="project" value="InterPro"/>
</dbReference>
<proteinExistence type="inferred from homology"/>
<dbReference type="InterPro" id="IPR001347">
    <property type="entry name" value="SIS_dom"/>
</dbReference>
<evidence type="ECO:0000313" key="3">
    <source>
        <dbReference type="EMBL" id="AYQ55575.1"/>
    </source>
</evidence>
<dbReference type="EMBL" id="CP017686">
    <property type="protein sequence ID" value="AYQ55575.1"/>
    <property type="molecule type" value="Genomic_DNA"/>
</dbReference>
<evidence type="ECO:0000313" key="4">
    <source>
        <dbReference type="Proteomes" id="UP000273278"/>
    </source>
</evidence>
<evidence type="ECO:0000259" key="2">
    <source>
        <dbReference type="PROSITE" id="PS51464"/>
    </source>
</evidence>
<dbReference type="GeneID" id="41322237"/>
<dbReference type="PANTHER" id="PTHR43443">
    <property type="entry name" value="3-HEXULOSE-6-PHOSPHATE ISOMERASE"/>
    <property type="match status" value="1"/>
</dbReference>
<dbReference type="GO" id="GO:0016853">
    <property type="term" value="F:isomerase activity"/>
    <property type="evidence" value="ECO:0007669"/>
    <property type="project" value="InterPro"/>
</dbReference>
<dbReference type="CDD" id="cd05005">
    <property type="entry name" value="SIS_PHI"/>
    <property type="match status" value="1"/>
</dbReference>
<evidence type="ECO:0000256" key="1">
    <source>
        <dbReference type="ARBA" id="ARBA00009235"/>
    </source>
</evidence>
<dbReference type="NCBIfam" id="TIGR03127">
    <property type="entry name" value="RuMP_HxlB"/>
    <property type="match status" value="1"/>
</dbReference>
<sequence length="178" mass="19568">METIDYLEGHIKEALERISDVDRDRLADLIISSNRIFIFGAGRSGLVGQMFAVRLVQLGLHVYFVGDMTTPIIGKGDLVILISNTGRTMSVTKTAQIAKRIGSHVVCVTSNRKCDLAKAADTCIVIDPAEDGDTAELAPLGTLFEDTALMFFDCMIPVLMKRKGISEDKMRSHHAIWV</sequence>
<dbReference type="InterPro" id="IPR017552">
    <property type="entry name" value="PHI/rmpB"/>
</dbReference>
<dbReference type="GO" id="GO:0097367">
    <property type="term" value="F:carbohydrate derivative binding"/>
    <property type="evidence" value="ECO:0007669"/>
    <property type="project" value="InterPro"/>
</dbReference>
<dbReference type="Gene3D" id="3.40.50.10490">
    <property type="entry name" value="Glucose-6-phosphate isomerase like protein, domain 1"/>
    <property type="match status" value="1"/>
</dbReference>